<feature type="compositionally biased region" description="Gly residues" evidence="6">
    <location>
        <begin position="444"/>
        <end position="457"/>
    </location>
</feature>
<name>A0A7X5KNA4_9FIRM</name>
<gene>
    <name evidence="9" type="ORF">GXN74_08765</name>
</gene>
<comment type="caution">
    <text evidence="9">The sequence shown here is derived from an EMBL/GenBank/DDBJ whole genome shotgun (WGS) entry which is preliminary data.</text>
</comment>
<dbReference type="RefSeq" id="WP_162370555.1">
    <property type="nucleotide sequence ID" value="NZ_JAAEEH010000021.1"/>
</dbReference>
<dbReference type="EMBL" id="JAAEEH010000021">
    <property type="protein sequence ID" value="NDL67829.1"/>
    <property type="molecule type" value="Genomic_DNA"/>
</dbReference>
<dbReference type="GO" id="GO:0005886">
    <property type="term" value="C:plasma membrane"/>
    <property type="evidence" value="ECO:0007669"/>
    <property type="project" value="UniProtKB-SubCell"/>
</dbReference>
<evidence type="ECO:0000313" key="10">
    <source>
        <dbReference type="Proteomes" id="UP000461585"/>
    </source>
</evidence>
<dbReference type="Pfam" id="PF23750">
    <property type="entry name" value="RsgI_M"/>
    <property type="match status" value="2"/>
</dbReference>
<organism evidence="9 10">
    <name type="scientific">Anaerotalea alkaliphila</name>
    <dbReference type="NCBI Taxonomy" id="2662126"/>
    <lineage>
        <taxon>Bacteria</taxon>
        <taxon>Bacillati</taxon>
        <taxon>Bacillota</taxon>
        <taxon>Clostridia</taxon>
        <taxon>Eubacteriales</taxon>
        <taxon>Anaerotalea</taxon>
    </lineage>
</organism>
<feature type="compositionally biased region" description="Basic and acidic residues" evidence="6">
    <location>
        <begin position="347"/>
        <end position="365"/>
    </location>
</feature>
<feature type="compositionally biased region" description="Basic and acidic residues" evidence="6">
    <location>
        <begin position="409"/>
        <end position="443"/>
    </location>
</feature>
<accession>A0A7X5KNA4</accession>
<feature type="transmembrane region" description="Helical" evidence="7">
    <location>
        <begin position="63"/>
        <end position="85"/>
    </location>
</feature>
<evidence type="ECO:0000256" key="6">
    <source>
        <dbReference type="SAM" id="MobiDB-lite"/>
    </source>
</evidence>
<evidence type="ECO:0000256" key="3">
    <source>
        <dbReference type="ARBA" id="ARBA00022692"/>
    </source>
</evidence>
<dbReference type="InterPro" id="IPR024449">
    <property type="entry name" value="Anti-sigma_RsgI_N"/>
</dbReference>
<dbReference type="AlphaFoldDB" id="A0A7X5KNA4"/>
<keyword evidence="2" id="KW-1003">Cell membrane</keyword>
<evidence type="ECO:0000256" key="5">
    <source>
        <dbReference type="ARBA" id="ARBA00023136"/>
    </source>
</evidence>
<feature type="region of interest" description="Disordered" evidence="6">
    <location>
        <begin position="293"/>
        <end position="457"/>
    </location>
</feature>
<keyword evidence="5 7" id="KW-0472">Membrane</keyword>
<dbReference type="Pfam" id="PF12791">
    <property type="entry name" value="RsgI_N"/>
    <property type="match status" value="1"/>
</dbReference>
<dbReference type="InterPro" id="IPR055431">
    <property type="entry name" value="RsgI_M"/>
</dbReference>
<feature type="compositionally biased region" description="Basic and acidic residues" evidence="6">
    <location>
        <begin position="295"/>
        <end position="305"/>
    </location>
</feature>
<evidence type="ECO:0000256" key="1">
    <source>
        <dbReference type="ARBA" id="ARBA00004162"/>
    </source>
</evidence>
<feature type="domain" description="RsgI N-terminal anti-sigma" evidence="8">
    <location>
        <begin position="2"/>
        <end position="49"/>
    </location>
</feature>
<keyword evidence="4 7" id="KW-1133">Transmembrane helix</keyword>
<evidence type="ECO:0000256" key="7">
    <source>
        <dbReference type="SAM" id="Phobius"/>
    </source>
</evidence>
<comment type="subcellular location">
    <subcellularLocation>
        <location evidence="1">Cell membrane</location>
        <topology evidence="1">Single-pass membrane protein</topology>
    </subcellularLocation>
</comment>
<keyword evidence="10" id="KW-1185">Reference proteome</keyword>
<evidence type="ECO:0000256" key="2">
    <source>
        <dbReference type="ARBA" id="ARBA00022475"/>
    </source>
</evidence>
<evidence type="ECO:0000313" key="9">
    <source>
        <dbReference type="EMBL" id="NDL67829.1"/>
    </source>
</evidence>
<keyword evidence="3 7" id="KW-0812">Transmembrane</keyword>
<dbReference type="PROSITE" id="PS51849">
    <property type="entry name" value="RSGI_N"/>
    <property type="match status" value="1"/>
</dbReference>
<evidence type="ECO:0000256" key="4">
    <source>
        <dbReference type="ARBA" id="ARBA00022989"/>
    </source>
</evidence>
<sequence>MKKGLVLAVDERHATILTEEMEYKKIKTQPGHAPGKRVVWSEEDLAGRPGLFRRSPGHRKAGALGLLGVLVLGLALLGVLALPGLEGPAGTFRTTPAFAVVTVDINPSLELLLDRECRVLEARALNGDGEALLASMPPALTPGRHKAGSLTGVLKGLELEEAMDLLLDAAEEQGYLLEEGAVLVTSTILEIAPDMVTDAVLPEAVLPEATGKAVAEADPDGLLEERVTDYVASRQDAARIYYSRGNKVEREEAKALEISLGRYKMARALEDSLTLEETLEMSISELARSYAAVRGKKEGQDRDTTGDSQGTGAPDASSERVGEENPEDPTESASEGEGRDAAPGQLNREETPADKDDARREETPAGKDSAGQEAEGKLAPEVRNGNKPTLPPGQAAKDRQPIRSGLEIQAEKAAREAAKEAAEREAREQKEVERQAHEKEDGNKGNGQSGGKGNKGR</sequence>
<protein>
    <recommendedName>
        <fullName evidence="8">RsgI N-terminal anti-sigma domain-containing protein</fullName>
    </recommendedName>
</protein>
<proteinExistence type="predicted"/>
<dbReference type="Proteomes" id="UP000461585">
    <property type="component" value="Unassembled WGS sequence"/>
</dbReference>
<evidence type="ECO:0000259" key="8">
    <source>
        <dbReference type="PROSITE" id="PS51849"/>
    </source>
</evidence>
<reference evidence="9 10" key="1">
    <citation type="submission" date="2020-01" db="EMBL/GenBank/DDBJ databases">
        <title>Anaeroalcalibacter tamaniensis gen. nov., sp. nov., moderately halophilic strictly anaerobic fermenter bacterium from mud volcano of Taman peninsula.</title>
        <authorList>
            <person name="Frolova A."/>
            <person name="Merkel A.Y."/>
            <person name="Slobodkin A.I."/>
        </authorList>
    </citation>
    <scope>NUCLEOTIDE SEQUENCE [LARGE SCALE GENOMIC DNA]</scope>
    <source>
        <strain evidence="9 10">F-3ap</strain>
    </source>
</reference>